<dbReference type="AlphaFoldDB" id="F2KQW3"/>
<proteinExistence type="predicted"/>
<dbReference type="GO" id="GO:0004143">
    <property type="term" value="F:ATP-dependent diacylglycerol kinase activity"/>
    <property type="evidence" value="ECO:0007669"/>
    <property type="project" value="InterPro"/>
</dbReference>
<dbReference type="OrthoDB" id="107330at2157"/>
<dbReference type="eggNOG" id="arCOG01881">
    <property type="taxonomic scope" value="Archaea"/>
</dbReference>
<sequence>MKEELCRKLIHFVGLGYIPLYIYTGKDITLLIVAGLTAFAALLEIARRRYGIFPRWILRSYEVNGIGAYLYFGISATLITALLPMEACFAGIVLGSLGDGIAGILKRADMRHLAYPSMFLISLLALTLLDLNPIASFLACIAGVTAERCERIGRYYLNDNLTVPILSAFVYFVVITLLTV</sequence>
<evidence type="ECO:0000256" key="1">
    <source>
        <dbReference type="SAM" id="Phobius"/>
    </source>
</evidence>
<evidence type="ECO:0008006" key="4">
    <source>
        <dbReference type="Google" id="ProtNLM"/>
    </source>
</evidence>
<keyword evidence="1" id="KW-0812">Transmembrane</keyword>
<gene>
    <name evidence="2" type="ordered locus">Arcve_1772</name>
</gene>
<feature type="transmembrane region" description="Helical" evidence="1">
    <location>
        <begin position="117"/>
        <end position="144"/>
    </location>
</feature>
<reference evidence="2 3" key="1">
    <citation type="submission" date="2011-03" db="EMBL/GenBank/DDBJ databases">
        <title>The complete genome of Archaeoglobus veneficus SNP6.</title>
        <authorList>
            <consortium name="US DOE Joint Genome Institute (JGI-PGF)"/>
            <person name="Lucas S."/>
            <person name="Copeland A."/>
            <person name="Lapidus A."/>
            <person name="Bruce D."/>
            <person name="Goodwin L."/>
            <person name="Pitluck S."/>
            <person name="Kyrpides N."/>
            <person name="Mavromatis K."/>
            <person name="Pagani I."/>
            <person name="Ivanova N."/>
            <person name="Mikhailova N."/>
            <person name="Lu M."/>
            <person name="Detter J.C."/>
            <person name="Tapia R."/>
            <person name="Han C."/>
            <person name="Land M."/>
            <person name="Hauser L."/>
            <person name="Markowitz V."/>
            <person name="Cheng J.-F."/>
            <person name="Hugenholtz P."/>
            <person name="Woyke T."/>
            <person name="Wu D."/>
            <person name="Spring S."/>
            <person name="Brambilla E."/>
            <person name="Klenk H.-P."/>
            <person name="Eisen J.A."/>
        </authorList>
    </citation>
    <scope>NUCLEOTIDE SEQUENCE [LARGE SCALE GENOMIC DNA]</scope>
    <source>
        <strain>SNP6</strain>
    </source>
</reference>
<keyword evidence="1" id="KW-0472">Membrane</keyword>
<evidence type="ECO:0000313" key="3">
    <source>
        <dbReference type="Proteomes" id="UP000008136"/>
    </source>
</evidence>
<dbReference type="InterPro" id="IPR037997">
    <property type="entry name" value="Dgk1-like"/>
</dbReference>
<organism evidence="2 3">
    <name type="scientific">Archaeoglobus veneficus (strain DSM 11195 / SNP6)</name>
    <dbReference type="NCBI Taxonomy" id="693661"/>
    <lineage>
        <taxon>Archaea</taxon>
        <taxon>Methanobacteriati</taxon>
        <taxon>Methanobacteriota</taxon>
        <taxon>Archaeoglobi</taxon>
        <taxon>Archaeoglobales</taxon>
        <taxon>Archaeoglobaceae</taxon>
        <taxon>Archaeoglobus</taxon>
    </lineage>
</organism>
<dbReference type="GeneID" id="10394901"/>
<dbReference type="RefSeq" id="WP_013684425.1">
    <property type="nucleotide sequence ID" value="NC_015320.1"/>
</dbReference>
<keyword evidence="3" id="KW-1185">Reference proteome</keyword>
<evidence type="ECO:0000313" key="2">
    <source>
        <dbReference type="EMBL" id="AEA47769.1"/>
    </source>
</evidence>
<keyword evidence="1" id="KW-1133">Transmembrane helix</keyword>
<feature type="transmembrane region" description="Helical" evidence="1">
    <location>
        <begin position="68"/>
        <end position="97"/>
    </location>
</feature>
<feature type="transmembrane region" description="Helical" evidence="1">
    <location>
        <begin position="28"/>
        <end position="47"/>
    </location>
</feature>
<dbReference type="Proteomes" id="UP000008136">
    <property type="component" value="Chromosome"/>
</dbReference>
<accession>F2KQW3</accession>
<feature type="transmembrane region" description="Helical" evidence="1">
    <location>
        <begin position="156"/>
        <end position="178"/>
    </location>
</feature>
<name>F2KQW3_ARCVS</name>
<dbReference type="STRING" id="693661.Arcve_1772"/>
<dbReference type="EMBL" id="CP002588">
    <property type="protein sequence ID" value="AEA47769.1"/>
    <property type="molecule type" value="Genomic_DNA"/>
</dbReference>
<protein>
    <recommendedName>
        <fullName evidence="4">Dolichol kinase</fullName>
    </recommendedName>
</protein>
<dbReference type="PANTHER" id="PTHR31303:SF1">
    <property type="entry name" value="CTP-DEPENDENT DIACYLGLYCEROL KINASE 1"/>
    <property type="match status" value="1"/>
</dbReference>
<dbReference type="KEGG" id="ave:Arcve_1772"/>
<dbReference type="PANTHER" id="PTHR31303">
    <property type="entry name" value="CTP-DEPENDENT DIACYLGLYCEROL KINASE 1"/>
    <property type="match status" value="1"/>
</dbReference>
<dbReference type="HOGENOM" id="CLU_126368_0_0_2"/>